<feature type="signal peptide" evidence="1">
    <location>
        <begin position="1"/>
        <end position="24"/>
    </location>
</feature>
<gene>
    <name evidence="3" type="ORF">PVK06_047672</name>
</gene>
<comment type="caution">
    <text evidence="3">The sequence shown here is derived from an EMBL/GenBank/DDBJ whole genome shotgun (WGS) entry which is preliminary data.</text>
</comment>
<dbReference type="Proteomes" id="UP001358586">
    <property type="component" value="Chromosome 13"/>
</dbReference>
<dbReference type="EMBL" id="JARKNE010000013">
    <property type="protein sequence ID" value="KAK5771468.1"/>
    <property type="molecule type" value="Genomic_DNA"/>
</dbReference>
<reference evidence="3 4" key="1">
    <citation type="submission" date="2023-03" db="EMBL/GenBank/DDBJ databases">
        <title>WGS of Gossypium arboreum.</title>
        <authorList>
            <person name="Yu D."/>
        </authorList>
    </citation>
    <scope>NUCLEOTIDE SEQUENCE [LARGE SCALE GENOMIC DNA]</scope>
    <source>
        <tissue evidence="3">Leaf</tissue>
    </source>
</reference>
<organism evidence="3 4">
    <name type="scientific">Gossypium arboreum</name>
    <name type="common">Tree cotton</name>
    <name type="synonym">Gossypium nanking</name>
    <dbReference type="NCBI Taxonomy" id="29729"/>
    <lineage>
        <taxon>Eukaryota</taxon>
        <taxon>Viridiplantae</taxon>
        <taxon>Streptophyta</taxon>
        <taxon>Embryophyta</taxon>
        <taxon>Tracheophyta</taxon>
        <taxon>Spermatophyta</taxon>
        <taxon>Magnoliopsida</taxon>
        <taxon>eudicotyledons</taxon>
        <taxon>Gunneridae</taxon>
        <taxon>Pentapetalae</taxon>
        <taxon>rosids</taxon>
        <taxon>malvids</taxon>
        <taxon>Malvales</taxon>
        <taxon>Malvaceae</taxon>
        <taxon>Malvoideae</taxon>
        <taxon>Gossypium</taxon>
    </lineage>
</organism>
<protein>
    <recommendedName>
        <fullName evidence="2">RNase H type-1 domain-containing protein</fullName>
    </recommendedName>
</protein>
<dbReference type="InterPro" id="IPR002156">
    <property type="entry name" value="RNaseH_domain"/>
</dbReference>
<evidence type="ECO:0000313" key="3">
    <source>
        <dbReference type="EMBL" id="KAK5771468.1"/>
    </source>
</evidence>
<feature type="domain" description="RNase H type-1" evidence="2">
    <location>
        <begin position="52"/>
        <end position="96"/>
    </location>
</feature>
<evidence type="ECO:0000313" key="4">
    <source>
        <dbReference type="Proteomes" id="UP001358586"/>
    </source>
</evidence>
<dbReference type="Pfam" id="PF13456">
    <property type="entry name" value="RVT_3"/>
    <property type="match status" value="1"/>
</dbReference>
<accession>A0ABR0MEG0</accession>
<evidence type="ECO:0000259" key="2">
    <source>
        <dbReference type="Pfam" id="PF13456"/>
    </source>
</evidence>
<sequence>MLGIVFWLMLGFGLMDDMLRLCLGNVLALRMVVLNDDFYLNWMLLNRLKCGLNGKDTIFITEARAILEALIIAWENGFRQLDLKCDNVLLVVTLLARGVANNRMVELCLIHQLLY</sequence>
<keyword evidence="4" id="KW-1185">Reference proteome</keyword>
<name>A0ABR0MEG0_GOSAR</name>
<evidence type="ECO:0000256" key="1">
    <source>
        <dbReference type="SAM" id="SignalP"/>
    </source>
</evidence>
<feature type="chain" id="PRO_5046380448" description="RNase H type-1 domain-containing protein" evidence="1">
    <location>
        <begin position="25"/>
        <end position="115"/>
    </location>
</feature>
<proteinExistence type="predicted"/>
<keyword evidence="1" id="KW-0732">Signal</keyword>